<evidence type="ECO:0000313" key="1">
    <source>
        <dbReference type="EMBL" id="EPI08248.1"/>
    </source>
</evidence>
<accession>A0ABC9TLW9</accession>
<dbReference type="AlphaFoldDB" id="A0ABC9TLW9"/>
<sequence>MSHHISKLLTSFLRSAVHNICIDRLRYFSIYVDESIPNDKQAISEAISLSVQQNVGEGITVSLKEPLKTGYTLTLIEVQPTQANHTFGRMIQGIG</sequence>
<name>A0ABC9TLW9_ENTFL</name>
<dbReference type="Proteomes" id="UP000015750">
    <property type="component" value="Unassembled WGS sequence"/>
</dbReference>
<organism evidence="1 2">
    <name type="scientific">Enterococcus faecalis RP2S-4</name>
    <dbReference type="NCBI Taxonomy" id="1244145"/>
    <lineage>
        <taxon>Bacteria</taxon>
        <taxon>Bacillati</taxon>
        <taxon>Bacillota</taxon>
        <taxon>Bacilli</taxon>
        <taxon>Lactobacillales</taxon>
        <taxon>Enterococcaceae</taxon>
        <taxon>Enterococcus</taxon>
    </lineage>
</organism>
<proteinExistence type="predicted"/>
<protein>
    <recommendedName>
        <fullName evidence="3">DUF4371 domain-containing protein</fullName>
    </recommendedName>
</protein>
<evidence type="ECO:0008006" key="3">
    <source>
        <dbReference type="Google" id="ProtNLM"/>
    </source>
</evidence>
<dbReference type="EMBL" id="ATIR01000049">
    <property type="protein sequence ID" value="EPI08248.1"/>
    <property type="molecule type" value="Genomic_DNA"/>
</dbReference>
<evidence type="ECO:0000313" key="2">
    <source>
        <dbReference type="Proteomes" id="UP000015750"/>
    </source>
</evidence>
<reference evidence="1 2" key="1">
    <citation type="submission" date="2013-06" db="EMBL/GenBank/DDBJ databases">
        <authorList>
            <person name="Weinstock G."/>
            <person name="Sodergren E."/>
            <person name="Lobos E.A."/>
            <person name="Fulton L."/>
            <person name="Fulton R."/>
            <person name="Courtney L."/>
            <person name="Fronick C."/>
            <person name="O'Laughlin M."/>
            <person name="Godfrey J."/>
            <person name="Wilson R.M."/>
            <person name="Miner T."/>
            <person name="Farmer C."/>
            <person name="Delehaunty K."/>
            <person name="Cordes M."/>
            <person name="Minx P."/>
            <person name="Tomlinson C."/>
            <person name="Chen J."/>
            <person name="Wollam A."/>
            <person name="Pepin K.H."/>
            <person name="Bhonagiri V."/>
            <person name="Zhang X."/>
            <person name="Warren W."/>
            <person name="Mitreva M."/>
            <person name="Mardis E.R."/>
            <person name="Wilson R.K."/>
        </authorList>
    </citation>
    <scope>NUCLEOTIDE SEQUENCE [LARGE SCALE GENOMIC DNA]</scope>
    <source>
        <strain evidence="1 2">RP2S-4</strain>
    </source>
</reference>
<comment type="caution">
    <text evidence="1">The sequence shown here is derived from an EMBL/GenBank/DDBJ whole genome shotgun (WGS) entry which is preliminary data.</text>
</comment>
<gene>
    <name evidence="1" type="ORF">D358_01679</name>
</gene>